<name>A0A1A6AFM2_9TREE</name>
<keyword evidence="3" id="KW-1185">Reference proteome</keyword>
<dbReference type="OrthoDB" id="40334at2759"/>
<dbReference type="EMBL" id="CP144530">
    <property type="protein sequence ID" value="WWC58127.1"/>
    <property type="molecule type" value="Genomic_DNA"/>
</dbReference>
<dbReference type="AlphaFoldDB" id="A0A1A6AFM2"/>
<reference evidence="1" key="1">
    <citation type="submission" date="2013-07" db="EMBL/GenBank/DDBJ databases">
        <title>The Genome Sequence of Cryptococcus dejecticola CBS10117.</title>
        <authorList>
            <consortium name="The Broad Institute Genome Sequencing Platform"/>
            <person name="Cuomo C."/>
            <person name="Litvintseva A."/>
            <person name="Chen Y."/>
            <person name="Heitman J."/>
            <person name="Sun S."/>
            <person name="Springer D."/>
            <person name="Dromer F."/>
            <person name="Young S.K."/>
            <person name="Zeng Q."/>
            <person name="Gargeya S."/>
            <person name="Fitzgerald M."/>
            <person name="Abouelleil A."/>
            <person name="Alvarado L."/>
            <person name="Berlin A.M."/>
            <person name="Chapman S.B."/>
            <person name="Dewar J."/>
            <person name="Goldberg J."/>
            <person name="Griggs A."/>
            <person name="Gujja S."/>
            <person name="Hansen M."/>
            <person name="Howarth C."/>
            <person name="Imamovic A."/>
            <person name="Larimer J."/>
            <person name="McCowan C."/>
            <person name="Murphy C."/>
            <person name="Pearson M."/>
            <person name="Priest M."/>
            <person name="Roberts A."/>
            <person name="Saif S."/>
            <person name="Shea T."/>
            <person name="Sykes S."/>
            <person name="Wortman J."/>
            <person name="Nusbaum C."/>
            <person name="Birren B."/>
        </authorList>
    </citation>
    <scope>NUCLEOTIDE SEQUENCE [LARGE SCALE GENOMIC DNA]</scope>
    <source>
        <strain evidence="1">CBS 10117</strain>
    </source>
</reference>
<dbReference type="KEGG" id="kdj:28964365"/>
<dbReference type="VEuPathDB" id="FungiDB:I303_00666"/>
<gene>
    <name evidence="1" type="ORF">I303_00666</name>
    <name evidence="2" type="ORF">I303_100662</name>
</gene>
<reference evidence="2" key="2">
    <citation type="submission" date="2013-07" db="EMBL/GenBank/DDBJ databases">
        <authorList>
            <consortium name="The Broad Institute Genome Sequencing Platform"/>
            <person name="Cuomo C."/>
            <person name="Litvintseva A."/>
            <person name="Chen Y."/>
            <person name="Heitman J."/>
            <person name="Sun S."/>
            <person name="Springer D."/>
            <person name="Dromer F."/>
            <person name="Young S.K."/>
            <person name="Zeng Q."/>
            <person name="Gargeya S."/>
            <person name="Fitzgerald M."/>
            <person name="Abouelleil A."/>
            <person name="Alvarado L."/>
            <person name="Berlin A.M."/>
            <person name="Chapman S.B."/>
            <person name="Dewar J."/>
            <person name="Goldberg J."/>
            <person name="Griggs A."/>
            <person name="Gujja S."/>
            <person name="Hansen M."/>
            <person name="Howarth C."/>
            <person name="Imamovic A."/>
            <person name="Larimer J."/>
            <person name="McCowan C."/>
            <person name="Murphy C."/>
            <person name="Pearson M."/>
            <person name="Priest M."/>
            <person name="Roberts A."/>
            <person name="Saif S."/>
            <person name="Shea T."/>
            <person name="Sykes S."/>
            <person name="Wortman J."/>
            <person name="Nusbaum C."/>
            <person name="Birren B."/>
        </authorList>
    </citation>
    <scope>NUCLEOTIDE SEQUENCE</scope>
    <source>
        <strain evidence="2">CBS 10117</strain>
    </source>
</reference>
<dbReference type="RefSeq" id="XP_018266691.1">
    <property type="nucleotide sequence ID" value="XM_018404037.1"/>
</dbReference>
<dbReference type="PANTHER" id="PTHR42336:SF1">
    <property type="entry name" value="ALKYL HYDROPEROXIDE REDUCTASE SUBUNIT C_ THIOL SPECIFIC ANTIOXIDANT DOMAIN-CONTAINING PROTEIN"/>
    <property type="match status" value="1"/>
</dbReference>
<evidence type="ECO:0000313" key="1">
    <source>
        <dbReference type="EMBL" id="OBR88849.1"/>
    </source>
</evidence>
<dbReference type="GeneID" id="28964365"/>
<accession>A0A1A6AFM2</accession>
<dbReference type="Proteomes" id="UP000078595">
    <property type="component" value="Chromosome 1"/>
</dbReference>
<evidence type="ECO:0000313" key="2">
    <source>
        <dbReference type="EMBL" id="WWC58127.1"/>
    </source>
</evidence>
<organism evidence="1">
    <name type="scientific">Kwoniella dejecticola CBS 10117</name>
    <dbReference type="NCBI Taxonomy" id="1296121"/>
    <lineage>
        <taxon>Eukaryota</taxon>
        <taxon>Fungi</taxon>
        <taxon>Dikarya</taxon>
        <taxon>Basidiomycota</taxon>
        <taxon>Agaricomycotina</taxon>
        <taxon>Tremellomycetes</taxon>
        <taxon>Tremellales</taxon>
        <taxon>Cryptococcaceae</taxon>
        <taxon>Kwoniella</taxon>
    </lineage>
</organism>
<dbReference type="SUPFAM" id="SSF52833">
    <property type="entry name" value="Thioredoxin-like"/>
    <property type="match status" value="1"/>
</dbReference>
<protein>
    <submittedName>
        <fullName evidence="1">Uncharacterized protein</fullName>
    </submittedName>
</protein>
<sequence>MLAYLQSYIPALKSIIPQTSPTAEPIPEIGSTAPALPGISLGGTPTLVAFVRHCGCPFAEKEVKLLSEELKKDGRLRVIIVQHAEEEQVESWFNEIGGPKLFPDGSRYTLLPDPSRETYAQWGIGQLPWLGMISPSVINNMNDLKKADNIDLRPTGVGSYRWQNSGGFAVDEEGILRWRKIAQDSSDICDYSEATKSVTQRSRK</sequence>
<dbReference type="PANTHER" id="PTHR42336">
    <property type="entry name" value="THIOREDOXIN DOMAIN-CONTAINING PROTEIN-RELATED"/>
    <property type="match status" value="1"/>
</dbReference>
<dbReference type="EMBL" id="KI894027">
    <property type="protein sequence ID" value="OBR88849.1"/>
    <property type="molecule type" value="Genomic_DNA"/>
</dbReference>
<reference evidence="2" key="3">
    <citation type="submission" date="2024-02" db="EMBL/GenBank/DDBJ databases">
        <title>Comparative genomics of Cryptococcus and Kwoniella reveals pathogenesis evolution and contrasting modes of karyotype evolution via chromosome fusion or intercentromeric recombination.</title>
        <authorList>
            <person name="Coelho M.A."/>
            <person name="David-Palma M."/>
            <person name="Shea T."/>
            <person name="Bowers K."/>
            <person name="McGinley-Smith S."/>
            <person name="Mohammad A.W."/>
            <person name="Gnirke A."/>
            <person name="Yurkov A.M."/>
            <person name="Nowrousian M."/>
            <person name="Sun S."/>
            <person name="Cuomo C.A."/>
            <person name="Heitman J."/>
        </authorList>
    </citation>
    <scope>NUCLEOTIDE SEQUENCE</scope>
    <source>
        <strain evidence="2">CBS 10117</strain>
    </source>
</reference>
<evidence type="ECO:0000313" key="3">
    <source>
        <dbReference type="Proteomes" id="UP000078595"/>
    </source>
</evidence>
<dbReference type="Gene3D" id="3.40.30.10">
    <property type="entry name" value="Glutaredoxin"/>
    <property type="match status" value="1"/>
</dbReference>
<proteinExistence type="predicted"/>
<dbReference type="InterPro" id="IPR036249">
    <property type="entry name" value="Thioredoxin-like_sf"/>
</dbReference>